<dbReference type="InterPro" id="IPR017871">
    <property type="entry name" value="ABC_transporter-like_CS"/>
</dbReference>
<dbReference type="InterPro" id="IPR003593">
    <property type="entry name" value="AAA+_ATPase"/>
</dbReference>
<dbReference type="InterPro" id="IPR003439">
    <property type="entry name" value="ABC_transporter-like_ATP-bd"/>
</dbReference>
<dbReference type="Pfam" id="PF08402">
    <property type="entry name" value="TOBE_2"/>
    <property type="match status" value="1"/>
</dbReference>
<evidence type="ECO:0000256" key="7">
    <source>
        <dbReference type="ARBA" id="ARBA00023065"/>
    </source>
</evidence>
<dbReference type="InterPro" id="IPR027417">
    <property type="entry name" value="P-loop_NTPase"/>
</dbReference>
<keyword evidence="1" id="KW-0813">Transport</keyword>
<evidence type="ECO:0000256" key="6">
    <source>
        <dbReference type="ARBA" id="ARBA00023004"/>
    </source>
</evidence>
<dbReference type="Pfam" id="PF00005">
    <property type="entry name" value="ABC_tran"/>
    <property type="match status" value="1"/>
</dbReference>
<evidence type="ECO:0000256" key="5">
    <source>
        <dbReference type="ARBA" id="ARBA00022840"/>
    </source>
</evidence>
<evidence type="ECO:0000313" key="10">
    <source>
        <dbReference type="EMBL" id="MDR6293743.1"/>
    </source>
</evidence>
<evidence type="ECO:0000256" key="2">
    <source>
        <dbReference type="ARBA" id="ARBA00022475"/>
    </source>
</evidence>
<protein>
    <submittedName>
        <fullName evidence="10">Iron(III) transport system ATP-binding protein</fullName>
    </submittedName>
</protein>
<reference evidence="10 11" key="1">
    <citation type="submission" date="2023-07" db="EMBL/GenBank/DDBJ databases">
        <title>Sorghum-associated microbial communities from plants grown in Nebraska, USA.</title>
        <authorList>
            <person name="Schachtman D."/>
        </authorList>
    </citation>
    <scope>NUCLEOTIDE SEQUENCE [LARGE SCALE GENOMIC DNA]</scope>
    <source>
        <strain evidence="10 11">584</strain>
    </source>
</reference>
<dbReference type="PANTHER" id="PTHR42781:SF4">
    <property type="entry name" value="SPERMIDINE_PUTRESCINE IMPORT ATP-BINDING PROTEIN POTA"/>
    <property type="match status" value="1"/>
</dbReference>
<evidence type="ECO:0000256" key="4">
    <source>
        <dbReference type="ARBA" id="ARBA00022741"/>
    </source>
</evidence>
<name>A0ABU1JYQ1_9PROT</name>
<keyword evidence="4" id="KW-0547">Nucleotide-binding</keyword>
<dbReference type="GO" id="GO:0005524">
    <property type="term" value="F:ATP binding"/>
    <property type="evidence" value="ECO:0007669"/>
    <property type="project" value="UniProtKB-KW"/>
</dbReference>
<keyword evidence="6" id="KW-0408">Iron</keyword>
<dbReference type="Gene3D" id="2.40.50.450">
    <property type="match status" value="1"/>
</dbReference>
<dbReference type="PROSITE" id="PS50893">
    <property type="entry name" value="ABC_TRANSPORTER_2"/>
    <property type="match status" value="1"/>
</dbReference>
<keyword evidence="2" id="KW-1003">Cell membrane</keyword>
<keyword evidence="3" id="KW-0410">Iron transport</keyword>
<keyword evidence="5 10" id="KW-0067">ATP-binding</keyword>
<dbReference type="SUPFAM" id="SSF52540">
    <property type="entry name" value="P-loop containing nucleoside triphosphate hydrolases"/>
    <property type="match status" value="1"/>
</dbReference>
<dbReference type="InterPro" id="IPR013611">
    <property type="entry name" value="Transp-assoc_OB_typ2"/>
</dbReference>
<evidence type="ECO:0000259" key="9">
    <source>
        <dbReference type="PROSITE" id="PS50893"/>
    </source>
</evidence>
<dbReference type="PROSITE" id="PS00211">
    <property type="entry name" value="ABC_TRANSPORTER_1"/>
    <property type="match status" value="1"/>
</dbReference>
<dbReference type="Proteomes" id="UP001262410">
    <property type="component" value="Unassembled WGS sequence"/>
</dbReference>
<dbReference type="SMART" id="SM00382">
    <property type="entry name" value="AAA"/>
    <property type="match status" value="1"/>
</dbReference>
<evidence type="ECO:0000256" key="3">
    <source>
        <dbReference type="ARBA" id="ARBA00022496"/>
    </source>
</evidence>
<sequence>MTFLDLRGITRRYGAVAALDGVDLAVPVGSRTAILGPSGSGKSTLLRIIAGFEAPDAGRVTLDGALVADGPAATPAHLRGIGLVAQDGALFPHLSIADNIGFGLPRRAPHRADRIAELMAMVELDPAMLRRRPDQLSGGQQQRVALARALARSPRLMLLDEPFSALDTGLRASTRKAVTALLEAAGITTILVTHDQAEALSFADQVAVMRSGRLLQAGTPRELYLRPRDSMIAEFLGDAIILPAQLAEGWADCALGRIAVDDRRHGPAQIMLRPEQLALADARDGAPGTRGEVAEIDFAGSVCTVTVRLPDGPAGAQRLLLRRPGLGLPAVGARVRITVQGEAHVFAGDP</sequence>
<keyword evidence="8" id="KW-0472">Membrane</keyword>
<dbReference type="PANTHER" id="PTHR42781">
    <property type="entry name" value="SPERMIDINE/PUTRESCINE IMPORT ATP-BINDING PROTEIN POTA"/>
    <property type="match status" value="1"/>
</dbReference>
<proteinExistence type="predicted"/>
<organism evidence="10 11">
    <name type="scientific">Inquilinus ginsengisoli</name>
    <dbReference type="NCBI Taxonomy" id="363840"/>
    <lineage>
        <taxon>Bacteria</taxon>
        <taxon>Pseudomonadati</taxon>
        <taxon>Pseudomonadota</taxon>
        <taxon>Alphaproteobacteria</taxon>
        <taxon>Rhodospirillales</taxon>
        <taxon>Rhodospirillaceae</taxon>
        <taxon>Inquilinus</taxon>
    </lineage>
</organism>
<dbReference type="InterPro" id="IPR015853">
    <property type="entry name" value="ABC_transpr_FbpC"/>
</dbReference>
<keyword evidence="7" id="KW-0406">Ion transport</keyword>
<evidence type="ECO:0000313" key="11">
    <source>
        <dbReference type="Proteomes" id="UP001262410"/>
    </source>
</evidence>
<dbReference type="InterPro" id="IPR050093">
    <property type="entry name" value="ABC_SmlMolc_Importer"/>
</dbReference>
<evidence type="ECO:0000256" key="1">
    <source>
        <dbReference type="ARBA" id="ARBA00022448"/>
    </source>
</evidence>
<dbReference type="Gene3D" id="3.40.50.300">
    <property type="entry name" value="P-loop containing nucleotide triphosphate hydrolases"/>
    <property type="match status" value="1"/>
</dbReference>
<accession>A0ABU1JYQ1</accession>
<keyword evidence="11" id="KW-1185">Reference proteome</keyword>
<evidence type="ECO:0000256" key="8">
    <source>
        <dbReference type="ARBA" id="ARBA00023136"/>
    </source>
</evidence>
<dbReference type="SUPFAM" id="SSF50331">
    <property type="entry name" value="MOP-like"/>
    <property type="match status" value="1"/>
</dbReference>
<feature type="domain" description="ABC transporter" evidence="9">
    <location>
        <begin position="4"/>
        <end position="236"/>
    </location>
</feature>
<dbReference type="CDD" id="cd03259">
    <property type="entry name" value="ABC_Carb_Solutes_like"/>
    <property type="match status" value="1"/>
</dbReference>
<dbReference type="RefSeq" id="WP_309800958.1">
    <property type="nucleotide sequence ID" value="NZ_JAVDPW010000013.1"/>
</dbReference>
<dbReference type="InterPro" id="IPR008995">
    <property type="entry name" value="Mo/tungstate-bd_C_term_dom"/>
</dbReference>
<comment type="caution">
    <text evidence="10">The sequence shown here is derived from an EMBL/GenBank/DDBJ whole genome shotgun (WGS) entry which is preliminary data.</text>
</comment>
<gene>
    <name evidence="10" type="ORF">E9232_006294</name>
</gene>
<dbReference type="EMBL" id="JAVDPW010000013">
    <property type="protein sequence ID" value="MDR6293743.1"/>
    <property type="molecule type" value="Genomic_DNA"/>
</dbReference>